<organism evidence="2 3">
    <name type="scientific">Frankia torreyi</name>
    <dbReference type="NCBI Taxonomy" id="1856"/>
    <lineage>
        <taxon>Bacteria</taxon>
        <taxon>Bacillati</taxon>
        <taxon>Actinomycetota</taxon>
        <taxon>Actinomycetes</taxon>
        <taxon>Frankiales</taxon>
        <taxon>Frankiaceae</taxon>
        <taxon>Frankia</taxon>
    </lineage>
</organism>
<name>A0A0D8B5L5_9ACTN</name>
<evidence type="ECO:0000313" key="2">
    <source>
        <dbReference type="EMBL" id="KJE19471.1"/>
    </source>
</evidence>
<dbReference type="Proteomes" id="UP000032545">
    <property type="component" value="Unassembled WGS sequence"/>
</dbReference>
<dbReference type="EMBL" id="JYFN01000104">
    <property type="protein sequence ID" value="KJE19471.1"/>
    <property type="molecule type" value="Genomic_DNA"/>
</dbReference>
<sequence length="260" mass="28993">MSSQSQEGFGPVQLARWLGMKEWQLRRAQNLGLIPPPDLHAHRWSHALARTLPDRVEQILAEVGERPEPTADGKTSRPRSREGFGPVQLARSLGIQEWQLRHAQFRGLVPPPDIEGRRWSDALAETLPDRVEQILAEVGDHPGIGSEKSAQYLAERTALDVQRADVQALHERGILRPTGEFRGWPLYAVKELDALAPDQLLAVVADRQRWLAASLTNAEAAELLGWSVGRFEVTAERGGLAPGRFGRYARADVEGLRHDR</sequence>
<gene>
    <name evidence="2" type="ORF">FF36_06243</name>
</gene>
<dbReference type="PATRIC" id="fig|1502723.3.peg.771"/>
<dbReference type="RefSeq" id="WP_199865560.1">
    <property type="nucleotide sequence ID" value="NZ_JYFN01000104.1"/>
</dbReference>
<proteinExistence type="predicted"/>
<dbReference type="AlphaFoldDB" id="A0A0D8B5L5"/>
<accession>A0A0D8B5L5</accession>
<feature type="compositionally biased region" description="Basic and acidic residues" evidence="1">
    <location>
        <begin position="62"/>
        <end position="82"/>
    </location>
</feature>
<protein>
    <submittedName>
        <fullName evidence="2">Uncharacterized protein</fullName>
    </submittedName>
</protein>
<comment type="caution">
    <text evidence="2">The sequence shown here is derived from an EMBL/GenBank/DDBJ whole genome shotgun (WGS) entry which is preliminary data.</text>
</comment>
<evidence type="ECO:0000313" key="3">
    <source>
        <dbReference type="Proteomes" id="UP000032545"/>
    </source>
</evidence>
<feature type="region of interest" description="Disordered" evidence="1">
    <location>
        <begin position="62"/>
        <end position="84"/>
    </location>
</feature>
<keyword evidence="3" id="KW-1185">Reference proteome</keyword>
<reference evidence="3" key="1">
    <citation type="submission" date="2015-02" db="EMBL/GenBank/DDBJ databases">
        <title>Draft Genome of Frankia sp. CpI1-S.</title>
        <authorList>
            <person name="Oshone R.T."/>
            <person name="Ngom M."/>
            <person name="Ghodhbane-Gtari F."/>
            <person name="Gtari M."/>
            <person name="Morris K."/>
            <person name="Thomas K."/>
            <person name="Sen A."/>
            <person name="Tisa L.S."/>
        </authorList>
    </citation>
    <scope>NUCLEOTIDE SEQUENCE [LARGE SCALE GENOMIC DNA]</scope>
    <source>
        <strain evidence="3">CpI1-S</strain>
    </source>
</reference>
<reference evidence="2 3" key="2">
    <citation type="journal article" date="2016" name="Genome Announc.">
        <title>Permanent Draft Genome Sequences for Two Variants of Frankia sp. Strain CpI1, the First Frankia Strain Isolated from Root Nodules of Comptonia peregrina.</title>
        <authorList>
            <person name="Oshone R."/>
            <person name="Hurst S.G.IV."/>
            <person name="Abebe-Akele F."/>
            <person name="Simpson S."/>
            <person name="Morris K."/>
            <person name="Thomas W.K."/>
            <person name="Tisa L.S."/>
        </authorList>
    </citation>
    <scope>NUCLEOTIDE SEQUENCE [LARGE SCALE GENOMIC DNA]</scope>
    <source>
        <strain evidence="3">CpI1-S</strain>
    </source>
</reference>
<evidence type="ECO:0000256" key="1">
    <source>
        <dbReference type="SAM" id="MobiDB-lite"/>
    </source>
</evidence>